<evidence type="ECO:0000256" key="4">
    <source>
        <dbReference type="ARBA" id="ARBA00022481"/>
    </source>
</evidence>
<dbReference type="NCBIfam" id="TIGR02532">
    <property type="entry name" value="IV_pilin_GFxxxE"/>
    <property type="match status" value="1"/>
</dbReference>
<dbReference type="Gene3D" id="3.30.700.10">
    <property type="entry name" value="Glycoprotein, Type 4 Pilin"/>
    <property type="match status" value="1"/>
</dbReference>
<dbReference type="AlphaFoldDB" id="A0A4S5BSE0"/>
<keyword evidence="5" id="KW-0997">Cell inner membrane</keyword>
<comment type="similarity">
    <text evidence="9">Belongs to the GSP H family.</text>
</comment>
<keyword evidence="7 11" id="KW-1133">Transmembrane helix</keyword>
<keyword evidence="14" id="KW-1185">Reference proteome</keyword>
<dbReference type="PANTHER" id="PTHR30093:SF41">
    <property type="entry name" value="TYPE II SECRETION SYSTEM PROTEIN H"/>
    <property type="match status" value="1"/>
</dbReference>
<accession>A0A4S5BSE0</accession>
<dbReference type="GO" id="GO:0015628">
    <property type="term" value="P:protein secretion by the type II secretion system"/>
    <property type="evidence" value="ECO:0007669"/>
    <property type="project" value="InterPro"/>
</dbReference>
<keyword evidence="3" id="KW-1003">Cell membrane</keyword>
<evidence type="ECO:0000256" key="7">
    <source>
        <dbReference type="ARBA" id="ARBA00022989"/>
    </source>
</evidence>
<evidence type="ECO:0000259" key="12">
    <source>
        <dbReference type="Pfam" id="PF12019"/>
    </source>
</evidence>
<evidence type="ECO:0000256" key="5">
    <source>
        <dbReference type="ARBA" id="ARBA00022519"/>
    </source>
</evidence>
<evidence type="ECO:0000256" key="3">
    <source>
        <dbReference type="ARBA" id="ARBA00022475"/>
    </source>
</evidence>
<name>A0A4S5BSE0_9BURK</name>
<evidence type="ECO:0000313" key="13">
    <source>
        <dbReference type="EMBL" id="THJ33951.1"/>
    </source>
</evidence>
<dbReference type="InterPro" id="IPR045584">
    <property type="entry name" value="Pilin-like"/>
</dbReference>
<evidence type="ECO:0000256" key="2">
    <source>
        <dbReference type="ARBA" id="ARBA00021549"/>
    </source>
</evidence>
<comment type="subcellular location">
    <subcellularLocation>
        <location evidence="1">Cell inner membrane</location>
        <topology evidence="1">Single-pass membrane protein</topology>
    </subcellularLocation>
</comment>
<dbReference type="PANTHER" id="PTHR30093">
    <property type="entry name" value="GENERAL SECRETION PATHWAY PROTEIN G"/>
    <property type="match status" value="1"/>
</dbReference>
<dbReference type="InterPro" id="IPR012902">
    <property type="entry name" value="N_methyl_site"/>
</dbReference>
<dbReference type="GO" id="GO:0015627">
    <property type="term" value="C:type II protein secretion system complex"/>
    <property type="evidence" value="ECO:0007669"/>
    <property type="project" value="InterPro"/>
</dbReference>
<reference evidence="13 14" key="1">
    <citation type="submission" date="2019-04" db="EMBL/GenBank/DDBJ databases">
        <title>Lampropedia sp YIM MLB12 draf genome.</title>
        <authorList>
            <person name="Wang Y.-X."/>
        </authorList>
    </citation>
    <scope>NUCLEOTIDE SEQUENCE [LARGE SCALE GENOMIC DNA]</scope>
    <source>
        <strain evidence="13 14">YIM MLB12</strain>
    </source>
</reference>
<dbReference type="OrthoDB" id="8592199at2"/>
<evidence type="ECO:0000256" key="10">
    <source>
        <dbReference type="ARBA" id="ARBA00030775"/>
    </source>
</evidence>
<dbReference type="Pfam" id="PF07963">
    <property type="entry name" value="N_methyl"/>
    <property type="match status" value="1"/>
</dbReference>
<organism evidence="13 14">
    <name type="scientific">Lampropedia aestuarii</name>
    <dbReference type="NCBI Taxonomy" id="2562762"/>
    <lineage>
        <taxon>Bacteria</taxon>
        <taxon>Pseudomonadati</taxon>
        <taxon>Pseudomonadota</taxon>
        <taxon>Betaproteobacteria</taxon>
        <taxon>Burkholderiales</taxon>
        <taxon>Comamonadaceae</taxon>
        <taxon>Lampropedia</taxon>
    </lineage>
</organism>
<dbReference type="Proteomes" id="UP000306236">
    <property type="component" value="Unassembled WGS sequence"/>
</dbReference>
<protein>
    <recommendedName>
        <fullName evidence="2">Type II secretion system protein H</fullName>
    </recommendedName>
    <alternativeName>
        <fullName evidence="10">General secretion pathway protein H</fullName>
    </alternativeName>
</protein>
<dbReference type="EMBL" id="SSWX01000008">
    <property type="protein sequence ID" value="THJ33951.1"/>
    <property type="molecule type" value="Genomic_DNA"/>
</dbReference>
<dbReference type="Pfam" id="PF12019">
    <property type="entry name" value="GspH"/>
    <property type="match status" value="1"/>
</dbReference>
<evidence type="ECO:0000256" key="1">
    <source>
        <dbReference type="ARBA" id="ARBA00004377"/>
    </source>
</evidence>
<gene>
    <name evidence="13" type="ORF">E8K88_07580</name>
</gene>
<feature type="transmembrane region" description="Helical" evidence="11">
    <location>
        <begin position="30"/>
        <end position="49"/>
    </location>
</feature>
<evidence type="ECO:0000256" key="9">
    <source>
        <dbReference type="ARBA" id="ARBA00025772"/>
    </source>
</evidence>
<comment type="caution">
    <text evidence="13">The sequence shown here is derived from an EMBL/GenBank/DDBJ whole genome shotgun (WGS) entry which is preliminary data.</text>
</comment>
<evidence type="ECO:0000256" key="11">
    <source>
        <dbReference type="SAM" id="Phobius"/>
    </source>
</evidence>
<dbReference type="GO" id="GO:0005886">
    <property type="term" value="C:plasma membrane"/>
    <property type="evidence" value="ECO:0007669"/>
    <property type="project" value="UniProtKB-SubCell"/>
</dbReference>
<keyword evidence="8 11" id="KW-0472">Membrane</keyword>
<sequence length="185" mass="19898">MVAVFTMLAMNQHCPSVSRSTSQCGFTLLELMVVLAIAAILAALALPSFDSMVKRWRTKTAAENLVSGIYLARSEAARFGGVQMARIDGPECQTAGLWQCGWRVQTLGQDGVTLQTVEAIKSMVIMRRPETNTTSFNQFGQVNGLGAYSFVVVHQANQGDSSKAITVCVSSAGRVRTVRGTTQCT</sequence>
<keyword evidence="6 11" id="KW-0812">Transmembrane</keyword>
<dbReference type="SUPFAM" id="SSF54523">
    <property type="entry name" value="Pili subunits"/>
    <property type="match status" value="1"/>
</dbReference>
<evidence type="ECO:0000256" key="6">
    <source>
        <dbReference type="ARBA" id="ARBA00022692"/>
    </source>
</evidence>
<keyword evidence="4" id="KW-0488">Methylation</keyword>
<dbReference type="InterPro" id="IPR022346">
    <property type="entry name" value="T2SS_GspH"/>
</dbReference>
<feature type="domain" description="General secretion pathway GspH" evidence="12">
    <location>
        <begin position="61"/>
        <end position="173"/>
    </location>
</feature>
<evidence type="ECO:0000313" key="14">
    <source>
        <dbReference type="Proteomes" id="UP000306236"/>
    </source>
</evidence>
<proteinExistence type="inferred from homology"/>
<evidence type="ECO:0000256" key="8">
    <source>
        <dbReference type="ARBA" id="ARBA00023136"/>
    </source>
</evidence>